<name>A0A9P6LXZ9_MORAP</name>
<dbReference type="Proteomes" id="UP000738359">
    <property type="component" value="Unassembled WGS sequence"/>
</dbReference>
<proteinExistence type="predicted"/>
<protein>
    <submittedName>
        <fullName evidence="2">Uncharacterized protein</fullName>
    </submittedName>
</protein>
<accession>A0A9P6LXZ9</accession>
<feature type="region of interest" description="Disordered" evidence="1">
    <location>
        <begin position="1"/>
        <end position="56"/>
    </location>
</feature>
<reference evidence="2" key="1">
    <citation type="journal article" date="2020" name="Fungal Divers.">
        <title>Resolving the Mortierellaceae phylogeny through synthesis of multi-gene phylogenetics and phylogenomics.</title>
        <authorList>
            <person name="Vandepol N."/>
            <person name="Liber J."/>
            <person name="Desiro A."/>
            <person name="Na H."/>
            <person name="Kennedy M."/>
            <person name="Barry K."/>
            <person name="Grigoriev I.V."/>
            <person name="Miller A.N."/>
            <person name="O'Donnell K."/>
            <person name="Stajich J.E."/>
            <person name="Bonito G."/>
        </authorList>
    </citation>
    <scope>NUCLEOTIDE SEQUENCE</scope>
    <source>
        <strain evidence="2">CK1249</strain>
    </source>
</reference>
<feature type="region of interest" description="Disordered" evidence="1">
    <location>
        <begin position="135"/>
        <end position="166"/>
    </location>
</feature>
<feature type="non-terminal residue" evidence="2">
    <location>
        <position position="1"/>
    </location>
</feature>
<keyword evidence="3" id="KW-1185">Reference proteome</keyword>
<evidence type="ECO:0000313" key="2">
    <source>
        <dbReference type="EMBL" id="KAF9951247.1"/>
    </source>
</evidence>
<organism evidence="2 3">
    <name type="scientific">Mortierella alpina</name>
    <name type="common">Oleaginous fungus</name>
    <name type="synonym">Mortierella renispora</name>
    <dbReference type="NCBI Taxonomy" id="64518"/>
    <lineage>
        <taxon>Eukaryota</taxon>
        <taxon>Fungi</taxon>
        <taxon>Fungi incertae sedis</taxon>
        <taxon>Mucoromycota</taxon>
        <taxon>Mortierellomycotina</taxon>
        <taxon>Mortierellomycetes</taxon>
        <taxon>Mortierellales</taxon>
        <taxon>Mortierellaceae</taxon>
        <taxon>Mortierella</taxon>
    </lineage>
</organism>
<evidence type="ECO:0000313" key="3">
    <source>
        <dbReference type="Proteomes" id="UP000738359"/>
    </source>
</evidence>
<gene>
    <name evidence="2" type="ORF">BGZ70_001073</name>
</gene>
<sequence>LSKSSILYESSDLAESTTRLTDDDYVSPNAAGAGTSPVPPSKTMVQGGQGGRRWSHELSPEKAGLVGSVIEAAGLIKDVVMDKIEASDIHLRRNNHHTLSPEEREEAARVAFGGSEETGDQTVYLEKLQEHLRRETAEKARAAAAASSGDGSPTAKTGASTTTTTADVLGSAPHVGEEHRKSIFHLAANPEVKKSLLLEHPEALGYHARDPTLAPLEESTLAAQHRLAQDVSKSRR</sequence>
<feature type="compositionally biased region" description="Polar residues" evidence="1">
    <location>
        <begin position="1"/>
        <end position="19"/>
    </location>
</feature>
<dbReference type="EMBL" id="JAAAHY010001220">
    <property type="protein sequence ID" value="KAF9951247.1"/>
    <property type="molecule type" value="Genomic_DNA"/>
</dbReference>
<feature type="compositionally biased region" description="Low complexity" evidence="1">
    <location>
        <begin position="154"/>
        <end position="166"/>
    </location>
</feature>
<evidence type="ECO:0000256" key="1">
    <source>
        <dbReference type="SAM" id="MobiDB-lite"/>
    </source>
</evidence>
<dbReference type="OrthoDB" id="2434198at2759"/>
<dbReference type="AlphaFoldDB" id="A0A9P6LXZ9"/>
<comment type="caution">
    <text evidence="2">The sequence shown here is derived from an EMBL/GenBank/DDBJ whole genome shotgun (WGS) entry which is preliminary data.</text>
</comment>